<dbReference type="AlphaFoldDB" id="B7P5R3"/>
<keyword evidence="8" id="KW-1185">Reference proteome</keyword>
<evidence type="ECO:0000259" key="5">
    <source>
        <dbReference type="PROSITE" id="PS51910"/>
    </source>
</evidence>
<dbReference type="FunFam" id="3.10.50.10:FF:000003">
    <property type="entry name" value="Class V chitinase CHIT5b"/>
    <property type="match status" value="1"/>
</dbReference>
<protein>
    <submittedName>
        <fullName evidence="6 7">Chitinase, putative</fullName>
        <ecNumber evidence="6">3.2.1.14</ecNumber>
    </submittedName>
</protein>
<evidence type="ECO:0000313" key="7">
    <source>
        <dbReference type="EnsemblMetazoa" id="ISCW016324-PA"/>
    </source>
</evidence>
<evidence type="ECO:0000256" key="3">
    <source>
        <dbReference type="ARBA" id="ARBA00023180"/>
    </source>
</evidence>
<evidence type="ECO:0000256" key="4">
    <source>
        <dbReference type="ARBA" id="ARBA00023295"/>
    </source>
</evidence>
<dbReference type="GO" id="GO:0008843">
    <property type="term" value="F:endochitinase activity"/>
    <property type="evidence" value="ECO:0007669"/>
    <property type="project" value="UniProtKB-EC"/>
</dbReference>
<dbReference type="Gene3D" id="3.10.50.10">
    <property type="match status" value="1"/>
</dbReference>
<organism>
    <name type="scientific">Ixodes scapularis</name>
    <name type="common">Black-legged tick</name>
    <name type="synonym">Deer tick</name>
    <dbReference type="NCBI Taxonomy" id="6945"/>
    <lineage>
        <taxon>Eukaryota</taxon>
        <taxon>Metazoa</taxon>
        <taxon>Ecdysozoa</taxon>
        <taxon>Arthropoda</taxon>
        <taxon>Chelicerata</taxon>
        <taxon>Arachnida</taxon>
        <taxon>Acari</taxon>
        <taxon>Parasitiformes</taxon>
        <taxon>Ixodida</taxon>
        <taxon>Ixodoidea</taxon>
        <taxon>Ixodidae</taxon>
        <taxon>Ixodinae</taxon>
        <taxon>Ixodes</taxon>
    </lineage>
</organism>
<dbReference type="InterPro" id="IPR050314">
    <property type="entry name" value="Glycosyl_Hydrlase_18"/>
</dbReference>
<dbReference type="PROSITE" id="PS51910">
    <property type="entry name" value="GH18_2"/>
    <property type="match status" value="1"/>
</dbReference>
<dbReference type="InterPro" id="IPR017853">
    <property type="entry name" value="GH"/>
</dbReference>
<dbReference type="VEuPathDB" id="VectorBase:ISCW016324"/>
<dbReference type="GO" id="GO:0006032">
    <property type="term" value="P:chitin catabolic process"/>
    <property type="evidence" value="ECO:0000318"/>
    <property type="project" value="GO_Central"/>
</dbReference>
<dbReference type="OrthoDB" id="73875at2759"/>
<name>B7P5R3_IXOSC</name>
<dbReference type="PaxDb" id="6945-B7P5R3"/>
<dbReference type="HOGENOM" id="CLU_002833_3_0_1"/>
<reference evidence="6 8" key="1">
    <citation type="submission" date="2008-03" db="EMBL/GenBank/DDBJ databases">
        <title>Annotation of Ixodes scapularis.</title>
        <authorList>
            <consortium name="Ixodes scapularis Genome Project Consortium"/>
            <person name="Caler E."/>
            <person name="Hannick L.I."/>
            <person name="Bidwell S."/>
            <person name="Joardar V."/>
            <person name="Thiagarajan M."/>
            <person name="Amedeo P."/>
            <person name="Galinsky K.J."/>
            <person name="Schobel S."/>
            <person name="Inman J."/>
            <person name="Hostetler J."/>
            <person name="Miller J."/>
            <person name="Hammond M."/>
            <person name="Megy K."/>
            <person name="Lawson D."/>
            <person name="Kodira C."/>
            <person name="Sutton G."/>
            <person name="Meyer J."/>
            <person name="Hill C.A."/>
            <person name="Birren B."/>
            <person name="Nene V."/>
            <person name="Collins F."/>
            <person name="Alarcon-Chaidez F."/>
            <person name="Wikel S."/>
            <person name="Strausberg R."/>
        </authorList>
    </citation>
    <scope>NUCLEOTIDE SEQUENCE [LARGE SCALE GENOMIC DNA]</scope>
    <source>
        <strain evidence="8">Wikel</strain>
        <strain evidence="6">Wikel colony</strain>
    </source>
</reference>
<reference evidence="7" key="2">
    <citation type="submission" date="2020-05" db="UniProtKB">
        <authorList>
            <consortium name="EnsemblMetazoa"/>
        </authorList>
    </citation>
    <scope>IDENTIFICATION</scope>
    <source>
        <strain evidence="7">wikel</strain>
    </source>
</reference>
<dbReference type="EMBL" id="ABJB010489332">
    <property type="status" value="NOT_ANNOTATED_CDS"/>
    <property type="molecule type" value="Genomic_DNA"/>
</dbReference>
<dbReference type="SUPFAM" id="SSF54556">
    <property type="entry name" value="Chitinase insertion domain"/>
    <property type="match status" value="1"/>
</dbReference>
<dbReference type="GO" id="GO:0005975">
    <property type="term" value="P:carbohydrate metabolic process"/>
    <property type="evidence" value="ECO:0007669"/>
    <property type="project" value="InterPro"/>
</dbReference>
<dbReference type="GO" id="GO:0004568">
    <property type="term" value="F:chitinase activity"/>
    <property type="evidence" value="ECO:0000318"/>
    <property type="project" value="GO_Central"/>
</dbReference>
<sequence>MALGNESRRLFVDGIAETLRQLNFDGLDIFWLYPGHAERGGRRSDKANLIQLLKKLRRVFRKRGLLLTIAVSLNKYILDGGYNIPEIVRYVDWMNVVGYDLRGIWNDRTDIHSPLYPRNIDSEEMAGLNVQEGMQEILDRGAVKRKLVLGIAFYGRVYHLADPRIAGLHSPIDKLNRPRAGAFLGSDHIHAYLEICLNLKSRAWRRYFDSEGQCPYATNGEDWVGYEDEESIRQKVDFVRREGYAGFAVVNVGMDDFRGWCGARNGLLEVINNGIPYERLPIIVQK</sequence>
<evidence type="ECO:0000256" key="1">
    <source>
        <dbReference type="ARBA" id="ARBA00022729"/>
    </source>
</evidence>
<dbReference type="PANTHER" id="PTHR11177">
    <property type="entry name" value="CHITINASE"/>
    <property type="match status" value="1"/>
</dbReference>
<dbReference type="Gene3D" id="3.20.20.80">
    <property type="entry name" value="Glycosidases"/>
    <property type="match status" value="1"/>
</dbReference>
<evidence type="ECO:0000256" key="2">
    <source>
        <dbReference type="ARBA" id="ARBA00022801"/>
    </source>
</evidence>
<dbReference type="GO" id="GO:0005576">
    <property type="term" value="C:extracellular region"/>
    <property type="evidence" value="ECO:0000318"/>
    <property type="project" value="GO_Central"/>
</dbReference>
<evidence type="ECO:0000313" key="8">
    <source>
        <dbReference type="Proteomes" id="UP000001555"/>
    </source>
</evidence>
<keyword evidence="1" id="KW-0732">Signal</keyword>
<evidence type="ECO:0000313" key="6">
    <source>
        <dbReference type="EMBL" id="EEC01935.1"/>
    </source>
</evidence>
<dbReference type="VEuPathDB" id="VectorBase:ISCI016324"/>
<feature type="domain" description="GH18" evidence="5">
    <location>
        <begin position="1"/>
        <end position="278"/>
    </location>
</feature>
<dbReference type="EC" id="3.2.1.14" evidence="6"/>
<dbReference type="STRING" id="6945.B7P5R3"/>
<keyword evidence="3" id="KW-0325">Glycoprotein</keyword>
<dbReference type="InterPro" id="IPR029070">
    <property type="entry name" value="Chitinase_insertion_sf"/>
</dbReference>
<keyword evidence="2 6" id="KW-0378">Hydrolase</keyword>
<dbReference type="EMBL" id="DS642248">
    <property type="protein sequence ID" value="EEC01935.1"/>
    <property type="molecule type" value="Genomic_DNA"/>
</dbReference>
<dbReference type="SUPFAM" id="SSF51445">
    <property type="entry name" value="(Trans)glycosidases"/>
    <property type="match status" value="1"/>
</dbReference>
<gene>
    <name evidence="6" type="ORF">IscW_ISCW016324</name>
</gene>
<dbReference type="GO" id="GO:0008061">
    <property type="term" value="F:chitin binding"/>
    <property type="evidence" value="ECO:0007669"/>
    <property type="project" value="InterPro"/>
</dbReference>
<dbReference type="InterPro" id="IPR011583">
    <property type="entry name" value="Chitinase_II/V-like_cat"/>
</dbReference>
<dbReference type="InParanoid" id="B7P5R3"/>
<dbReference type="InterPro" id="IPR001223">
    <property type="entry name" value="Glyco_hydro18_cat"/>
</dbReference>
<dbReference type="Proteomes" id="UP000001555">
    <property type="component" value="Unassembled WGS sequence"/>
</dbReference>
<accession>B7P5R3</accession>
<dbReference type="SMART" id="SM00636">
    <property type="entry name" value="Glyco_18"/>
    <property type="match status" value="1"/>
</dbReference>
<proteinExistence type="predicted"/>
<dbReference type="EnsemblMetazoa" id="ISCW016324-RA">
    <property type="protein sequence ID" value="ISCW016324-PA"/>
    <property type="gene ID" value="ISCW016324"/>
</dbReference>
<dbReference type="PANTHER" id="PTHR11177:SF144">
    <property type="entry name" value="CHITINASE 5"/>
    <property type="match status" value="1"/>
</dbReference>
<dbReference type="Pfam" id="PF00704">
    <property type="entry name" value="Glyco_hydro_18"/>
    <property type="match status" value="1"/>
</dbReference>
<keyword evidence="4 6" id="KW-0326">Glycosidase</keyword>
<dbReference type="VEuPathDB" id="VectorBase:ISCP_036864"/>